<comment type="caution">
    <text evidence="2">The sequence shown here is derived from an EMBL/GenBank/DDBJ whole genome shotgun (WGS) entry which is preliminary data.</text>
</comment>
<accession>A0A4V3DDW1</accession>
<name>A0A4V3DDW1_9PROT</name>
<evidence type="ECO:0000256" key="1">
    <source>
        <dbReference type="SAM" id="MobiDB-lite"/>
    </source>
</evidence>
<keyword evidence="3" id="KW-1185">Reference proteome</keyword>
<feature type="region of interest" description="Disordered" evidence="1">
    <location>
        <begin position="1"/>
        <end position="25"/>
    </location>
</feature>
<dbReference type="EMBL" id="SNYW01000013">
    <property type="protein sequence ID" value="TDQ78411.1"/>
    <property type="molecule type" value="Genomic_DNA"/>
</dbReference>
<protein>
    <submittedName>
        <fullName evidence="2">Uncharacterized protein</fullName>
    </submittedName>
</protein>
<gene>
    <name evidence="2" type="ORF">A8950_3459</name>
</gene>
<dbReference type="AlphaFoldDB" id="A0A4V3DDW1"/>
<evidence type="ECO:0000313" key="3">
    <source>
        <dbReference type="Proteomes" id="UP000295783"/>
    </source>
</evidence>
<evidence type="ECO:0000313" key="2">
    <source>
        <dbReference type="EMBL" id="TDQ78411.1"/>
    </source>
</evidence>
<reference evidence="2 3" key="1">
    <citation type="submission" date="2019-03" db="EMBL/GenBank/DDBJ databases">
        <title>Genomic Encyclopedia of Type Strains, Phase III (KMG-III): the genomes of soil and plant-associated and newly described type strains.</title>
        <authorList>
            <person name="Whitman W."/>
        </authorList>
    </citation>
    <scope>NUCLEOTIDE SEQUENCE [LARGE SCALE GENOMIC DNA]</scope>
    <source>
        <strain evidence="2 3">CGMCC 1.7660</strain>
    </source>
</reference>
<organism evidence="2 3">
    <name type="scientific">Dongia mobilis</name>
    <dbReference type="NCBI Taxonomy" id="578943"/>
    <lineage>
        <taxon>Bacteria</taxon>
        <taxon>Pseudomonadati</taxon>
        <taxon>Pseudomonadota</taxon>
        <taxon>Alphaproteobacteria</taxon>
        <taxon>Rhodospirillales</taxon>
        <taxon>Dongiaceae</taxon>
        <taxon>Dongia</taxon>
    </lineage>
</organism>
<dbReference type="RefSeq" id="WP_133614912.1">
    <property type="nucleotide sequence ID" value="NZ_SNYW01000013.1"/>
</dbReference>
<proteinExistence type="predicted"/>
<sequence length="120" mass="13069">MRHAAHFAADTTPPAGMAAGSRRPAMEKVEFHDSRGRANFVSLSLHDLVPDDQGALVIETGGDVLVIELSDFQEVVRRGIAPEGSQTQYFNVSGMDFCQFLDGTVLYFSAEDVRLVLAPE</sequence>
<dbReference type="Proteomes" id="UP000295783">
    <property type="component" value="Unassembled WGS sequence"/>
</dbReference>